<dbReference type="EMBL" id="REGN01001795">
    <property type="protein sequence ID" value="RNA32455.1"/>
    <property type="molecule type" value="Genomic_DNA"/>
</dbReference>
<keyword evidence="2" id="KW-1185">Reference proteome</keyword>
<protein>
    <submittedName>
        <fullName evidence="1">Uncharacterized protein</fullName>
    </submittedName>
</protein>
<evidence type="ECO:0000313" key="1">
    <source>
        <dbReference type="EMBL" id="RNA32455.1"/>
    </source>
</evidence>
<gene>
    <name evidence="1" type="ORF">BpHYR1_004463</name>
</gene>
<proteinExistence type="predicted"/>
<evidence type="ECO:0000313" key="2">
    <source>
        <dbReference type="Proteomes" id="UP000276133"/>
    </source>
</evidence>
<organism evidence="1 2">
    <name type="scientific">Brachionus plicatilis</name>
    <name type="common">Marine rotifer</name>
    <name type="synonym">Brachionus muelleri</name>
    <dbReference type="NCBI Taxonomy" id="10195"/>
    <lineage>
        <taxon>Eukaryota</taxon>
        <taxon>Metazoa</taxon>
        <taxon>Spiralia</taxon>
        <taxon>Gnathifera</taxon>
        <taxon>Rotifera</taxon>
        <taxon>Eurotatoria</taxon>
        <taxon>Monogononta</taxon>
        <taxon>Pseudotrocha</taxon>
        <taxon>Ploima</taxon>
        <taxon>Brachionidae</taxon>
        <taxon>Brachionus</taxon>
    </lineage>
</organism>
<sequence length="203" mass="24231">MVQNWCKNKLNRKAKPEKKNELEYTRQIKRMLEIFFISSQSKKPTVKKINLHTYTIHDRSIWRSSTADSRSRATIEKQLDVSFLWKKDVENSINIKQFTKNLEHRMLKMEQSKITNRNEKIADNRPKKCCYDSFYTTNKLLHPNKSLDSLATGMAILFYFRNDEIRKDKNDKIDKKYEKKSHKSLHIETISVDTCGVNQYDFN</sequence>
<comment type="caution">
    <text evidence="1">The sequence shown here is derived from an EMBL/GenBank/DDBJ whole genome shotgun (WGS) entry which is preliminary data.</text>
</comment>
<name>A0A3M7S9Z7_BRAPC</name>
<dbReference type="Proteomes" id="UP000276133">
    <property type="component" value="Unassembled WGS sequence"/>
</dbReference>
<reference evidence="1 2" key="1">
    <citation type="journal article" date="2018" name="Sci. Rep.">
        <title>Genomic signatures of local adaptation to the degree of environmental predictability in rotifers.</title>
        <authorList>
            <person name="Franch-Gras L."/>
            <person name="Hahn C."/>
            <person name="Garcia-Roger E.M."/>
            <person name="Carmona M.J."/>
            <person name="Serra M."/>
            <person name="Gomez A."/>
        </authorList>
    </citation>
    <scope>NUCLEOTIDE SEQUENCE [LARGE SCALE GENOMIC DNA]</scope>
    <source>
        <strain evidence="1">HYR1</strain>
    </source>
</reference>
<dbReference type="AlphaFoldDB" id="A0A3M7S9Z7"/>
<accession>A0A3M7S9Z7</accession>